<dbReference type="NCBIfam" id="TIGR03704">
    <property type="entry name" value="PrmC_rel_meth"/>
    <property type="match status" value="1"/>
</dbReference>
<keyword evidence="3" id="KW-0808">Transferase</keyword>
<evidence type="ECO:0000256" key="4">
    <source>
        <dbReference type="ARBA" id="ARBA00022691"/>
    </source>
</evidence>
<reference evidence="7 8" key="1">
    <citation type="submission" date="2023-09" db="EMBL/GenBank/DDBJ databases">
        <title>Complete Genome and Methylome dissection of Bacillus brevis NEB573 original source of BbsI restriction endonuclease.</title>
        <authorList>
            <person name="Fomenkov A."/>
            <person name="Roberts R.D."/>
        </authorList>
    </citation>
    <scope>NUCLEOTIDE SEQUENCE [LARGE SCALE GENOMIC DNA]</scope>
    <source>
        <strain evidence="7 8">NEB573</strain>
    </source>
</reference>
<dbReference type="PANTHER" id="PTHR18895">
    <property type="entry name" value="HEMK METHYLTRANSFERASE"/>
    <property type="match status" value="1"/>
</dbReference>
<dbReference type="Pfam" id="PF05175">
    <property type="entry name" value="MTS"/>
    <property type="match status" value="1"/>
</dbReference>
<evidence type="ECO:0000256" key="1">
    <source>
        <dbReference type="ARBA" id="ARBA00012771"/>
    </source>
</evidence>
<protein>
    <recommendedName>
        <fullName evidence="1">peptide chain release factor N(5)-glutamine methyltransferase</fullName>
        <ecNumber evidence="1">2.1.1.297</ecNumber>
    </recommendedName>
</protein>
<gene>
    <name evidence="7" type="ORF">RGB73_14630</name>
</gene>
<evidence type="ECO:0000256" key="2">
    <source>
        <dbReference type="ARBA" id="ARBA00022603"/>
    </source>
</evidence>
<evidence type="ECO:0000256" key="3">
    <source>
        <dbReference type="ARBA" id="ARBA00022679"/>
    </source>
</evidence>
<dbReference type="InterPro" id="IPR050320">
    <property type="entry name" value="N5-glutamine_MTase"/>
</dbReference>
<dbReference type="InterPro" id="IPR022446">
    <property type="entry name" value="MeTrfrase_put"/>
</dbReference>
<dbReference type="InterPro" id="IPR004556">
    <property type="entry name" value="HemK-like"/>
</dbReference>
<dbReference type="Proteomes" id="UP001256827">
    <property type="component" value="Chromosome"/>
</dbReference>
<accession>A0ABY9TCR7</accession>
<sequence length="254" mass="27011">MESRIVTSLRQAGCVYAEEEARLLLSAAQNPTDLASMVERRAAGMPIEHIIGWAEFCGLRIAVEPGVFIPRKRSEFLARLAIALGQSASVAVDLGCGSGALGAVLAAALERIELHAVDIDPAAVRCAKENVTGLGGLVYDGDLFDPLPKFLRGRVGILIANVPYVPTDSIRLLPHEARSYEALVALDGGEDGVDIQRRVAEEAPSWLTAGGHLLVETSERQVPLTVDLFARNGLSTKVAHAKELDATVVIGTKT</sequence>
<evidence type="ECO:0000313" key="8">
    <source>
        <dbReference type="Proteomes" id="UP001256827"/>
    </source>
</evidence>
<proteinExistence type="predicted"/>
<dbReference type="PANTHER" id="PTHR18895:SF74">
    <property type="entry name" value="MTRF1L RELEASE FACTOR GLUTAMINE METHYLTRANSFERASE"/>
    <property type="match status" value="1"/>
</dbReference>
<dbReference type="SUPFAM" id="SSF53335">
    <property type="entry name" value="S-adenosyl-L-methionine-dependent methyltransferases"/>
    <property type="match status" value="1"/>
</dbReference>
<keyword evidence="2" id="KW-0489">Methyltransferase</keyword>
<dbReference type="Gene3D" id="3.40.50.150">
    <property type="entry name" value="Vaccinia Virus protein VP39"/>
    <property type="match status" value="1"/>
</dbReference>
<feature type="domain" description="Methyltransferase small" evidence="6">
    <location>
        <begin position="61"/>
        <end position="146"/>
    </location>
</feature>
<dbReference type="InterPro" id="IPR029063">
    <property type="entry name" value="SAM-dependent_MTases_sf"/>
</dbReference>
<dbReference type="Gene3D" id="1.10.8.10">
    <property type="entry name" value="DNA helicase RuvA subunit, C-terminal domain"/>
    <property type="match status" value="1"/>
</dbReference>
<dbReference type="EMBL" id="CP134050">
    <property type="protein sequence ID" value="WNC17718.1"/>
    <property type="molecule type" value="Genomic_DNA"/>
</dbReference>
<dbReference type="InterPro" id="IPR007848">
    <property type="entry name" value="Small_mtfrase_dom"/>
</dbReference>
<evidence type="ECO:0000256" key="5">
    <source>
        <dbReference type="ARBA" id="ARBA00048391"/>
    </source>
</evidence>
<dbReference type="EC" id="2.1.1.297" evidence="1"/>
<organism evidence="7 8">
    <name type="scientific">Brevibacillus brevis</name>
    <name type="common">Bacillus brevis</name>
    <dbReference type="NCBI Taxonomy" id="1393"/>
    <lineage>
        <taxon>Bacteria</taxon>
        <taxon>Bacillati</taxon>
        <taxon>Bacillota</taxon>
        <taxon>Bacilli</taxon>
        <taxon>Bacillales</taxon>
        <taxon>Paenibacillaceae</taxon>
        <taxon>Brevibacillus</taxon>
    </lineage>
</organism>
<comment type="catalytic activity">
    <reaction evidence="5">
        <text>L-glutaminyl-[peptide chain release factor] + S-adenosyl-L-methionine = N(5)-methyl-L-glutaminyl-[peptide chain release factor] + S-adenosyl-L-homocysteine + H(+)</text>
        <dbReference type="Rhea" id="RHEA:42896"/>
        <dbReference type="Rhea" id="RHEA-COMP:10271"/>
        <dbReference type="Rhea" id="RHEA-COMP:10272"/>
        <dbReference type="ChEBI" id="CHEBI:15378"/>
        <dbReference type="ChEBI" id="CHEBI:30011"/>
        <dbReference type="ChEBI" id="CHEBI:57856"/>
        <dbReference type="ChEBI" id="CHEBI:59789"/>
        <dbReference type="ChEBI" id="CHEBI:61891"/>
        <dbReference type="EC" id="2.1.1.297"/>
    </reaction>
</comment>
<dbReference type="NCBIfam" id="TIGR00536">
    <property type="entry name" value="hemK_fam"/>
    <property type="match status" value="1"/>
</dbReference>
<name>A0ABY9TCR7_BREBE</name>
<dbReference type="RefSeq" id="WP_310774313.1">
    <property type="nucleotide sequence ID" value="NZ_CP134050.1"/>
</dbReference>
<evidence type="ECO:0000259" key="6">
    <source>
        <dbReference type="Pfam" id="PF05175"/>
    </source>
</evidence>
<keyword evidence="8" id="KW-1185">Reference proteome</keyword>
<evidence type="ECO:0000313" key="7">
    <source>
        <dbReference type="EMBL" id="WNC17718.1"/>
    </source>
</evidence>
<keyword evidence="4" id="KW-0949">S-adenosyl-L-methionine</keyword>